<evidence type="ECO:0000313" key="1">
    <source>
        <dbReference type="EMBL" id="GMQ60786.1"/>
    </source>
</evidence>
<dbReference type="Proteomes" id="UP001374599">
    <property type="component" value="Unassembled WGS sequence"/>
</dbReference>
<gene>
    <name evidence="1" type="ORF">AN2V17_00120</name>
</gene>
<proteinExistence type="predicted"/>
<keyword evidence="2" id="KW-1185">Reference proteome</keyword>
<comment type="caution">
    <text evidence="1">The sequence shown here is derived from an EMBL/GenBank/DDBJ whole genome shotgun (WGS) entry which is preliminary data.</text>
</comment>
<sequence length="547" mass="63761">MDKQLTYKVLLVDDELIILSGLKFLINWEAIGCEIIDTASNGQEALDIIKEQSPDIVICDINIPVFDGLEVLKKSNEFNKNTVFIMLTNHQDFHLAQQALKHKAVDYIVKTNLQPELFIQSLENAQNELNKRRKINKIDFVESYIHKNEKEIVKNSILNILNSTTNDRHHLDEQFQICESANIFESYSIMQIYIDNPDIVNINLFSAEDKNKIMECEKDIINKICKNFFENYIILDYDSSSVLVFISNYPNMDKQYIRHLYRKILTTSKNILETSIDIAITQIFNSSKDIYLCIEQLKQINNFYYYNNTNIVFYDEIDQELYNDSFDISNIINDLSKALTTHNTENINSVFEELIELLISSKPKKQNAINCCIRIYNYTIATLQALDNPKAFNESFSNSANTINKLMSLGTFEDVILWIKQLNHTINHYNVLVASKSNNLIDSAKEFILEHIDTKLTLNSVANYLSITPSYLSSLFKKECNRNFVDYVNQLKIEKACNLLNEKQYLIYEIAYMLGFDNAYYFTKIFRKYKGVTPKEYLQKIKGEYDV</sequence>
<evidence type="ECO:0000313" key="2">
    <source>
        <dbReference type="Proteomes" id="UP001374599"/>
    </source>
</evidence>
<accession>A0ACB5UEB0</accession>
<reference evidence="1" key="1">
    <citation type="submission" date="2023-09" db="EMBL/GenBank/DDBJ databases">
        <title>Vallitalea sediminicola and Vallitalea maricola sp. nov., anaerobic bacteria isolated from marine sediment.</title>
        <authorList>
            <person name="Hirano S."/>
            <person name="Maeda A."/>
            <person name="Terahara T."/>
            <person name="Mori K."/>
            <person name="Hamada M."/>
            <person name="Matsumoto R."/>
            <person name="Kobayashi T."/>
        </authorList>
    </citation>
    <scope>NUCLEOTIDE SEQUENCE</scope>
    <source>
        <strain evidence="1">AN17-2</strain>
    </source>
</reference>
<dbReference type="EMBL" id="BTPU01000001">
    <property type="protein sequence ID" value="GMQ60786.1"/>
    <property type="molecule type" value="Genomic_DNA"/>
</dbReference>
<protein>
    <submittedName>
        <fullName evidence="1">Uncharacterized protein</fullName>
    </submittedName>
</protein>
<name>A0ACB5UEB0_9FIRM</name>
<organism evidence="1 2">
    <name type="scientific">Vallitalea maricola</name>
    <dbReference type="NCBI Taxonomy" id="3074433"/>
    <lineage>
        <taxon>Bacteria</taxon>
        <taxon>Bacillati</taxon>
        <taxon>Bacillota</taxon>
        <taxon>Clostridia</taxon>
        <taxon>Lachnospirales</taxon>
        <taxon>Vallitaleaceae</taxon>
        <taxon>Vallitalea</taxon>
    </lineage>
</organism>